<dbReference type="EMBL" id="ML119667">
    <property type="protein sequence ID" value="RPA83093.1"/>
    <property type="molecule type" value="Genomic_DNA"/>
</dbReference>
<accession>A0A3N4IAI1</accession>
<keyword evidence="3 4" id="KW-0949">S-adenosyl-L-methionine</keyword>
<dbReference type="GO" id="GO:0032259">
    <property type="term" value="P:methylation"/>
    <property type="evidence" value="ECO:0007669"/>
    <property type="project" value="UniProtKB-KW"/>
</dbReference>
<dbReference type="InterPro" id="IPR023576">
    <property type="entry name" value="UbiE/COQ5_MeTrFase_CS"/>
</dbReference>
<proteinExistence type="inferred from homology"/>
<evidence type="ECO:0000313" key="7">
    <source>
        <dbReference type="Proteomes" id="UP000275078"/>
    </source>
</evidence>
<evidence type="ECO:0000256" key="5">
    <source>
        <dbReference type="SAM" id="MobiDB-lite"/>
    </source>
</evidence>
<comment type="subcellular location">
    <subcellularLocation>
        <location evidence="4">Mitochondrion inner membrane</location>
        <topology evidence="4">Peripheral membrane protein</topology>
        <orientation evidence="4">Matrix side</orientation>
    </subcellularLocation>
</comment>
<feature type="binding site" evidence="4">
    <location>
        <position position="146"/>
    </location>
    <ligand>
        <name>S-adenosyl-L-methionine</name>
        <dbReference type="ChEBI" id="CHEBI:59789"/>
    </ligand>
</feature>
<dbReference type="SUPFAM" id="SSF53335">
    <property type="entry name" value="S-adenosyl-L-methionine-dependent methyltransferases"/>
    <property type="match status" value="1"/>
</dbReference>
<dbReference type="PANTHER" id="PTHR43591:SF24">
    <property type="entry name" value="2-METHOXY-6-POLYPRENYL-1,4-BENZOQUINOL METHYLASE, MITOCHONDRIAL"/>
    <property type="match status" value="1"/>
</dbReference>
<evidence type="ECO:0000256" key="4">
    <source>
        <dbReference type="HAMAP-Rule" id="MF_03191"/>
    </source>
</evidence>
<dbReference type="Pfam" id="PF01209">
    <property type="entry name" value="Ubie_methyltran"/>
    <property type="match status" value="1"/>
</dbReference>
<gene>
    <name evidence="4" type="primary">COQ5</name>
    <name evidence="6" type="ORF">BJ508DRAFT_224304</name>
</gene>
<keyword evidence="4" id="KW-0999">Mitochondrion inner membrane</keyword>
<dbReference type="AlphaFoldDB" id="A0A3N4IAI1"/>
<keyword evidence="1 4" id="KW-0489">Methyltransferase</keyword>
<evidence type="ECO:0000256" key="1">
    <source>
        <dbReference type="ARBA" id="ARBA00022603"/>
    </source>
</evidence>
<feature type="binding site" evidence="4">
    <location>
        <position position="196"/>
    </location>
    <ligand>
        <name>S-adenosyl-L-methionine</name>
        <dbReference type="ChEBI" id="CHEBI:59789"/>
    </ligand>
</feature>
<comment type="function">
    <text evidence="4">Methyltransferase required for the conversion of 2-polyprenyl-6-methoxy-1,4-benzoquinol (DDMQH2) to 2-polyprenyl-3-methyl-6-methoxy-1,4-benzoquinol (DMQH2).</text>
</comment>
<feature type="binding site" evidence="4">
    <location>
        <position position="120"/>
    </location>
    <ligand>
        <name>S-adenosyl-L-methionine</name>
        <dbReference type="ChEBI" id="CHEBI:59789"/>
    </ligand>
</feature>
<evidence type="ECO:0000256" key="2">
    <source>
        <dbReference type="ARBA" id="ARBA00022679"/>
    </source>
</evidence>
<comment type="similarity">
    <text evidence="4">Belongs to the class I-like SAM-binding methyltransferase superfamily. MenG/UbiE family.</text>
</comment>
<organism evidence="6 7">
    <name type="scientific">Ascobolus immersus RN42</name>
    <dbReference type="NCBI Taxonomy" id="1160509"/>
    <lineage>
        <taxon>Eukaryota</taxon>
        <taxon>Fungi</taxon>
        <taxon>Dikarya</taxon>
        <taxon>Ascomycota</taxon>
        <taxon>Pezizomycotina</taxon>
        <taxon>Pezizomycetes</taxon>
        <taxon>Pezizales</taxon>
        <taxon>Ascobolaceae</taxon>
        <taxon>Ascobolus</taxon>
    </lineage>
</organism>
<keyword evidence="7" id="KW-1185">Reference proteome</keyword>
<dbReference type="STRING" id="1160509.A0A3N4IAI1"/>
<keyword evidence="4" id="KW-0831">Ubiquinone biosynthesis</keyword>
<sequence>MTSLQSTRPLLRCCSKVTSNIRSLRPLSRSFTVGRPSTAPESQDERKSTHFGFKTVDFTEKASKVAEVFSSVADKYDVMNDLMSMGLHRPWKSRFVSLLNPGRLPGSPNAQQILDVAGGTGDISYRILEHMTDINRDVESRVLCTDINPDMLREGERRLETDPSLARWKDRIEFRVENAETLESIPDNSIDIYTVSFGIRNVTDIPKALRTAHRVLKPGGVLGVLEFSRVKPWILDEIYQRYSFSVIPVMGQIVAGDRDSYQYLVESIRMFPTQARFAEMIEEAGFELPVGKPYEELTFGVANIWRGIKM</sequence>
<dbReference type="InterPro" id="IPR004033">
    <property type="entry name" value="UbiE/COQ5_MeTrFase"/>
</dbReference>
<dbReference type="InterPro" id="IPR029063">
    <property type="entry name" value="SAM-dependent_MTases_sf"/>
</dbReference>
<dbReference type="PROSITE" id="PS01183">
    <property type="entry name" value="UBIE_1"/>
    <property type="match status" value="1"/>
</dbReference>
<dbReference type="PROSITE" id="PS01184">
    <property type="entry name" value="UBIE_2"/>
    <property type="match status" value="1"/>
</dbReference>
<keyword evidence="2 4" id="KW-0808">Transferase</keyword>
<feature type="region of interest" description="Disordered" evidence="5">
    <location>
        <begin position="29"/>
        <end position="48"/>
    </location>
</feature>
<evidence type="ECO:0000256" key="3">
    <source>
        <dbReference type="ARBA" id="ARBA00022691"/>
    </source>
</evidence>
<dbReference type="OrthoDB" id="6329284at2759"/>
<dbReference type="UniPathway" id="UPA00232"/>
<dbReference type="CDD" id="cd02440">
    <property type="entry name" value="AdoMet_MTases"/>
    <property type="match status" value="1"/>
</dbReference>
<dbReference type="EC" id="2.1.1.201" evidence="4"/>
<dbReference type="NCBIfam" id="TIGR01934">
    <property type="entry name" value="MenG_MenH_UbiE"/>
    <property type="match status" value="1"/>
</dbReference>
<evidence type="ECO:0000313" key="6">
    <source>
        <dbReference type="EMBL" id="RPA83093.1"/>
    </source>
</evidence>
<dbReference type="GO" id="GO:0008425">
    <property type="term" value="F:2-methoxy-6-polyprenyl-1,4-benzoquinol methyltransferase activity"/>
    <property type="evidence" value="ECO:0007669"/>
    <property type="project" value="UniProtKB-UniRule"/>
</dbReference>
<reference evidence="6 7" key="1">
    <citation type="journal article" date="2018" name="Nat. Ecol. Evol.">
        <title>Pezizomycetes genomes reveal the molecular basis of ectomycorrhizal truffle lifestyle.</title>
        <authorList>
            <person name="Murat C."/>
            <person name="Payen T."/>
            <person name="Noel B."/>
            <person name="Kuo A."/>
            <person name="Morin E."/>
            <person name="Chen J."/>
            <person name="Kohler A."/>
            <person name="Krizsan K."/>
            <person name="Balestrini R."/>
            <person name="Da Silva C."/>
            <person name="Montanini B."/>
            <person name="Hainaut M."/>
            <person name="Levati E."/>
            <person name="Barry K.W."/>
            <person name="Belfiori B."/>
            <person name="Cichocki N."/>
            <person name="Clum A."/>
            <person name="Dockter R.B."/>
            <person name="Fauchery L."/>
            <person name="Guy J."/>
            <person name="Iotti M."/>
            <person name="Le Tacon F."/>
            <person name="Lindquist E.A."/>
            <person name="Lipzen A."/>
            <person name="Malagnac F."/>
            <person name="Mello A."/>
            <person name="Molinier V."/>
            <person name="Miyauchi S."/>
            <person name="Poulain J."/>
            <person name="Riccioni C."/>
            <person name="Rubini A."/>
            <person name="Sitrit Y."/>
            <person name="Splivallo R."/>
            <person name="Traeger S."/>
            <person name="Wang M."/>
            <person name="Zifcakova L."/>
            <person name="Wipf D."/>
            <person name="Zambonelli A."/>
            <person name="Paolocci F."/>
            <person name="Nowrousian M."/>
            <person name="Ottonello S."/>
            <person name="Baldrian P."/>
            <person name="Spatafora J.W."/>
            <person name="Henrissat B."/>
            <person name="Nagy L.G."/>
            <person name="Aury J.M."/>
            <person name="Wincker P."/>
            <person name="Grigoriev I.V."/>
            <person name="Bonfante P."/>
            <person name="Martin F.M."/>
        </authorList>
    </citation>
    <scope>NUCLEOTIDE SEQUENCE [LARGE SCALE GENOMIC DNA]</scope>
    <source>
        <strain evidence="6 7">RN42</strain>
    </source>
</reference>
<keyword evidence="4" id="KW-0496">Mitochondrion</keyword>
<dbReference type="PANTHER" id="PTHR43591">
    <property type="entry name" value="METHYLTRANSFERASE"/>
    <property type="match status" value="1"/>
</dbReference>
<name>A0A3N4IAI1_ASCIM</name>
<comment type="catalytic activity">
    <reaction evidence="4">
        <text>a 2-methoxy-6-(all-trans-polyprenyl)benzene-1,4-diol + S-adenosyl-L-methionine = a 5-methoxy-2-methyl-3-(all-trans-polyprenyl)benzene-1,4-diol + S-adenosyl-L-homocysteine + H(+)</text>
        <dbReference type="Rhea" id="RHEA:28286"/>
        <dbReference type="Rhea" id="RHEA-COMP:10858"/>
        <dbReference type="Rhea" id="RHEA-COMP:10859"/>
        <dbReference type="ChEBI" id="CHEBI:15378"/>
        <dbReference type="ChEBI" id="CHEBI:57856"/>
        <dbReference type="ChEBI" id="CHEBI:59789"/>
        <dbReference type="ChEBI" id="CHEBI:84166"/>
        <dbReference type="ChEBI" id="CHEBI:84167"/>
        <dbReference type="EC" id="2.1.1.201"/>
    </reaction>
</comment>
<dbReference type="PROSITE" id="PS51608">
    <property type="entry name" value="SAM_MT_UBIE"/>
    <property type="match status" value="1"/>
</dbReference>
<dbReference type="GO" id="GO:0031314">
    <property type="term" value="C:extrinsic component of mitochondrial inner membrane"/>
    <property type="evidence" value="ECO:0007669"/>
    <property type="project" value="UniProtKB-UniRule"/>
</dbReference>
<feature type="binding site" evidence="4">
    <location>
        <begin position="178"/>
        <end position="179"/>
    </location>
    <ligand>
        <name>S-adenosyl-L-methionine</name>
        <dbReference type="ChEBI" id="CHEBI:59789"/>
    </ligand>
</feature>
<comment type="pathway">
    <text evidence="4">Cofactor biosynthesis; ubiquinone biosynthesis.</text>
</comment>
<protein>
    <recommendedName>
        <fullName evidence="4">2-methoxy-6-polyprenyl-1,4-benzoquinol methylase, mitochondrial</fullName>
        <ecNumber evidence="4">2.1.1.201</ecNumber>
    </recommendedName>
    <alternativeName>
        <fullName evidence="4">Ubiquinone biosynthesis methyltransferase COQ5</fullName>
    </alternativeName>
</protein>
<dbReference type="Gene3D" id="3.40.50.150">
    <property type="entry name" value="Vaccinia Virus protein VP39"/>
    <property type="match status" value="1"/>
</dbReference>
<keyword evidence="4" id="KW-0472">Membrane</keyword>
<comment type="subunit">
    <text evidence="4">Component of a multi-subunit COQ enzyme complex, composed of at least COQ3, COQ4, COQ5, COQ6, COQ7 and COQ9.</text>
</comment>
<dbReference type="Proteomes" id="UP000275078">
    <property type="component" value="Unassembled WGS sequence"/>
</dbReference>
<dbReference type="HAMAP" id="MF_01813">
    <property type="entry name" value="MenG_UbiE_methyltr"/>
    <property type="match status" value="1"/>
</dbReference>